<organism evidence="2 3">
    <name type="scientific">Kytococcus aerolatus</name>
    <dbReference type="NCBI Taxonomy" id="592308"/>
    <lineage>
        <taxon>Bacteria</taxon>
        <taxon>Bacillati</taxon>
        <taxon>Actinomycetota</taxon>
        <taxon>Actinomycetes</taxon>
        <taxon>Micrococcales</taxon>
        <taxon>Kytococcaceae</taxon>
        <taxon>Kytococcus</taxon>
    </lineage>
</organism>
<proteinExistence type="predicted"/>
<accession>A0A212U5W3</accession>
<dbReference type="Proteomes" id="UP000198122">
    <property type="component" value="Unassembled WGS sequence"/>
</dbReference>
<dbReference type="AlphaFoldDB" id="A0A212U5W3"/>
<evidence type="ECO:0000313" key="3">
    <source>
        <dbReference type="Proteomes" id="UP000198122"/>
    </source>
</evidence>
<reference evidence="2 3" key="1">
    <citation type="submission" date="2017-06" db="EMBL/GenBank/DDBJ databases">
        <authorList>
            <person name="Kim H.J."/>
            <person name="Triplett B.A."/>
        </authorList>
    </citation>
    <scope>NUCLEOTIDE SEQUENCE [LARGE SCALE GENOMIC DNA]</scope>
    <source>
        <strain evidence="2 3">DSM 22179</strain>
    </source>
</reference>
<dbReference type="EMBL" id="FYEZ01000003">
    <property type="protein sequence ID" value="SNC73619.1"/>
    <property type="molecule type" value="Genomic_DNA"/>
</dbReference>
<gene>
    <name evidence="2" type="ORF">SAMN05445756_2057</name>
</gene>
<evidence type="ECO:0000313" key="2">
    <source>
        <dbReference type="EMBL" id="SNC73619.1"/>
    </source>
</evidence>
<sequence length="74" mass="8092">MSHGGRVPTTKRLLEFPDHPHQRGLATVSQLSAAGFSRSAIRHALTRRWQQPVPGVVAPHRGSQSAAREHRVGP</sequence>
<protein>
    <submittedName>
        <fullName evidence="2">Uncharacterized protein</fullName>
    </submittedName>
</protein>
<keyword evidence="3" id="KW-1185">Reference proteome</keyword>
<feature type="region of interest" description="Disordered" evidence="1">
    <location>
        <begin position="52"/>
        <end position="74"/>
    </location>
</feature>
<name>A0A212U5W3_9MICO</name>
<evidence type="ECO:0000256" key="1">
    <source>
        <dbReference type="SAM" id="MobiDB-lite"/>
    </source>
</evidence>